<organism evidence="1 2">
    <name type="scientific">Peronospora belbahrii</name>
    <dbReference type="NCBI Taxonomy" id="622444"/>
    <lineage>
        <taxon>Eukaryota</taxon>
        <taxon>Sar</taxon>
        <taxon>Stramenopiles</taxon>
        <taxon>Oomycota</taxon>
        <taxon>Peronosporomycetes</taxon>
        <taxon>Peronosporales</taxon>
        <taxon>Peronosporaceae</taxon>
        <taxon>Peronospora</taxon>
    </lineage>
</organism>
<protein>
    <submittedName>
        <fullName evidence="1">Uncharacterized protein</fullName>
    </submittedName>
</protein>
<evidence type="ECO:0000313" key="2">
    <source>
        <dbReference type="Proteomes" id="UP001158986"/>
    </source>
</evidence>
<evidence type="ECO:0000313" key="1">
    <source>
        <dbReference type="EMBL" id="CAH0518485.1"/>
    </source>
</evidence>
<dbReference type="EMBL" id="CAKLCB010000263">
    <property type="protein sequence ID" value="CAH0518485.1"/>
    <property type="molecule type" value="Genomic_DNA"/>
</dbReference>
<reference evidence="1 2" key="1">
    <citation type="submission" date="2021-11" db="EMBL/GenBank/DDBJ databases">
        <authorList>
            <person name="Islam A."/>
            <person name="Islam S."/>
            <person name="Flora M.S."/>
            <person name="Rahman M."/>
            <person name="Ziaur R.M."/>
            <person name="Epstein J.H."/>
            <person name="Hassan M."/>
            <person name="Klassen M."/>
            <person name="Woodard K."/>
            <person name="Webb A."/>
            <person name="Webby R.J."/>
            <person name="El Zowalaty M.E."/>
        </authorList>
    </citation>
    <scope>NUCLEOTIDE SEQUENCE [LARGE SCALE GENOMIC DNA]</scope>
    <source>
        <strain evidence="1">Pbs1</strain>
    </source>
</reference>
<proteinExistence type="predicted"/>
<dbReference type="Proteomes" id="UP001158986">
    <property type="component" value="Unassembled WGS sequence"/>
</dbReference>
<sequence>MALLLLKPDVRCVTLHTVATTARHGACATLSVIIKVVLPLSDNLLQTRYQTRSKVFSFVVCGIFHGQRLSAKFDQVLEERHLDEFGAVFKRRLLTFRNEAPSMKSGLQALTILSILKTHCWTRKIADFMRVKNKSYQELGQIWVFFSSCYCKNAPMSEHITCNHNEQHVLMPNLFDGFQNCSKVKKANVLVQLIVRRRRVYTDK</sequence>
<accession>A0ABN8D089</accession>
<name>A0ABN8D089_9STRA</name>
<gene>
    <name evidence="1" type="ORF">PBS001_LOCUS5056</name>
</gene>
<keyword evidence="2" id="KW-1185">Reference proteome</keyword>
<comment type="caution">
    <text evidence="1">The sequence shown here is derived from an EMBL/GenBank/DDBJ whole genome shotgun (WGS) entry which is preliminary data.</text>
</comment>